<name>A0ABR1QGM2_9PEZI</name>
<evidence type="ECO:0000313" key="2">
    <source>
        <dbReference type="Proteomes" id="UP001391051"/>
    </source>
</evidence>
<reference evidence="1 2" key="1">
    <citation type="submission" date="2023-01" db="EMBL/GenBank/DDBJ databases">
        <title>Analysis of 21 Apiospora genomes using comparative genomics revels a genus with tremendous synthesis potential of carbohydrate active enzymes and secondary metabolites.</title>
        <authorList>
            <person name="Sorensen T."/>
        </authorList>
    </citation>
    <scope>NUCLEOTIDE SEQUENCE [LARGE SCALE GENOMIC DNA]</scope>
    <source>
        <strain evidence="1 2">CBS 24483</strain>
    </source>
</reference>
<evidence type="ECO:0000313" key="1">
    <source>
        <dbReference type="EMBL" id="KAK7955897.1"/>
    </source>
</evidence>
<protein>
    <submittedName>
        <fullName evidence="1">Uncharacterized protein</fullName>
    </submittedName>
</protein>
<proteinExistence type="predicted"/>
<keyword evidence="2" id="KW-1185">Reference proteome</keyword>
<gene>
    <name evidence="1" type="ORF">PG986_005119</name>
</gene>
<dbReference type="RefSeq" id="XP_066701203.1">
    <property type="nucleotide sequence ID" value="XM_066841341.1"/>
</dbReference>
<dbReference type="GeneID" id="92074403"/>
<sequence>MVKTYTQKRPYFLLDEPCPVDGETLGRLLGLVVQNPADPIGAEAKYAPDKGLAPQEAIDDLYPEREVRCTDIEIIRRGLHDTYAKLVFSKAVKAWGNVSKQRDTAINAPVFRRVSIENGVKRLTDLLEKEAPPSAADSTVAADAGGWYACVKACITWIWLSFHALLGFPPLGLQPEGEPKLDQRAKRAEYQKQVLELLREQPGKSPHLAVINSTIVCSDYMRATSKVGKNDMGAGLGTGHYGAAHGVDLNAAAERSRLNEAAYKGAYEGDYLIACSYLPVVPRQGTTRQWFSSSKMAVENREMWTLQLGDKPLRKGNLERTFGPGVKRATSAHGDMEKANEEIIDDSDDFGAVLMAFKDESGLDSSESE</sequence>
<organism evidence="1 2">
    <name type="scientific">Apiospora aurea</name>
    <dbReference type="NCBI Taxonomy" id="335848"/>
    <lineage>
        <taxon>Eukaryota</taxon>
        <taxon>Fungi</taxon>
        <taxon>Dikarya</taxon>
        <taxon>Ascomycota</taxon>
        <taxon>Pezizomycotina</taxon>
        <taxon>Sordariomycetes</taxon>
        <taxon>Xylariomycetidae</taxon>
        <taxon>Amphisphaeriales</taxon>
        <taxon>Apiosporaceae</taxon>
        <taxon>Apiospora</taxon>
    </lineage>
</organism>
<comment type="caution">
    <text evidence="1">The sequence shown here is derived from an EMBL/GenBank/DDBJ whole genome shotgun (WGS) entry which is preliminary data.</text>
</comment>
<dbReference type="EMBL" id="JAQQWE010000004">
    <property type="protein sequence ID" value="KAK7955897.1"/>
    <property type="molecule type" value="Genomic_DNA"/>
</dbReference>
<dbReference type="Proteomes" id="UP001391051">
    <property type="component" value="Unassembled WGS sequence"/>
</dbReference>
<accession>A0ABR1QGM2</accession>